<dbReference type="SUPFAM" id="SSF56235">
    <property type="entry name" value="N-terminal nucleophile aminohydrolases (Ntn hydrolases)"/>
    <property type="match status" value="1"/>
</dbReference>
<dbReference type="InterPro" id="IPR014395">
    <property type="entry name" value="Pen/GL7ACA/AHL_acylase"/>
</dbReference>
<evidence type="ECO:0000256" key="4">
    <source>
        <dbReference type="SAM" id="MobiDB-lite"/>
    </source>
</evidence>
<keyword evidence="2" id="KW-0378">Hydrolase</keyword>
<dbReference type="PANTHER" id="PTHR34218:SF3">
    <property type="entry name" value="ACYL-HOMOSERINE LACTONE ACYLASE PVDQ"/>
    <property type="match status" value="1"/>
</dbReference>
<organism evidence="5 6">
    <name type="scientific">Pendulispora brunnea</name>
    <dbReference type="NCBI Taxonomy" id="2905690"/>
    <lineage>
        <taxon>Bacteria</taxon>
        <taxon>Pseudomonadati</taxon>
        <taxon>Myxococcota</taxon>
        <taxon>Myxococcia</taxon>
        <taxon>Myxococcales</taxon>
        <taxon>Sorangiineae</taxon>
        <taxon>Pendulisporaceae</taxon>
        <taxon>Pendulispora</taxon>
    </lineage>
</organism>
<proteinExistence type="inferred from homology"/>
<evidence type="ECO:0000256" key="1">
    <source>
        <dbReference type="ARBA" id="ARBA00006586"/>
    </source>
</evidence>
<dbReference type="InterPro" id="IPR043146">
    <property type="entry name" value="Penicillin_amidase_N_B-knob"/>
</dbReference>
<dbReference type="PIRSF" id="PIRSF001227">
    <property type="entry name" value="Pen_acylase"/>
    <property type="match status" value="1"/>
</dbReference>
<dbReference type="PANTHER" id="PTHR34218">
    <property type="entry name" value="PEPTIDASE S45 PENICILLIN AMIDASE"/>
    <property type="match status" value="1"/>
</dbReference>
<accession>A0ABZ2KJD6</accession>
<evidence type="ECO:0000313" key="6">
    <source>
        <dbReference type="Proteomes" id="UP001379533"/>
    </source>
</evidence>
<name>A0ABZ2KJD6_9BACT</name>
<dbReference type="EMBL" id="CP089982">
    <property type="protein sequence ID" value="WXA98791.1"/>
    <property type="molecule type" value="Genomic_DNA"/>
</dbReference>
<dbReference type="InterPro" id="IPR023343">
    <property type="entry name" value="Penicillin_amidase_dom1"/>
</dbReference>
<sequence>MADDDKLVRLVGTLAILVSLGIACSGPTDSLEPAVFGPLGDRPGIQVHDRLPFPRLDAPTDVVRDTYGRPHIYATTLADAMRAEGYMIARDRAGQLELLRRTAEGRMAQIFGDISPNTIDSDIAFRQIGLARIARAQNALIGPGEVRAALEGYAEGVTNAFRDIREGRAMLPESWSMLPIEAFTDWSAVDSLAVARLQTFLLSYDADVDIGNQVVLDNLKATFHASAKDQALRARTGIERDLWWFAPLDPIAERPALSPRPQPSAIASSPSLKGKRTAPKAASIVANRTVGFRDVLDSIRNQWAPAGFGSNAWAISGIASATNHALLASDPHLALTSPGGLWPVSITVGMGSDAAMRLSGAAMPGIPGVILGHNGMVAWGATVTGYDVSDAYSETVSADGQGVVFGTSKVPFQSIDEVIEVRGSAPLVYHVKIVPHHGPIVPVIEGHRVIEPSPGPALSVRWTGSAPTLELAALFGLAHARTTDEGVNALASYAAGAQNWVLADTSGNIAWTSSSHIPIRKREAFSWNPSSYTGTLPCLVLPGDGSAEWTGMLPAEYVPAAKNPASSHIISANNDPTGDLADNDPSNASLPNGTPMYWGCGFDVGYRASRIRARITSANRPLGPEDLSAIQADVRSALGANLVPVLLTVLNRAQEEYAHPDSNSSLSHVLKEPAYDPVRIAEVRTLLETWGADADYRASAGIDLATGEPSPTAGVIPEAIAGRASQATLIFNLWLRNVIIRTLRDEAVAASVNLGHDALLKAIVHLLLDDPRGLATYDPVRRDSIVWDDIQTTDVVETRDDRIVQALLDSIIWLDQKAGSDERQRRWGAYHTVTMSSIAAPIGTSIPARNDRLFSSGFPRDGDEFCVDAAEYNLATVEPDPYFMYRSGPAQRFVIDLDPAGPRAWNAFPTGNSMDPSNHHFRDETEYWRTNRAHLVPFTIDEMIHVSESRIVLIPTPRSM</sequence>
<keyword evidence="6" id="KW-1185">Reference proteome</keyword>
<dbReference type="Gene3D" id="2.30.120.10">
    <property type="match status" value="1"/>
</dbReference>
<dbReference type="Pfam" id="PF01804">
    <property type="entry name" value="Penicil_amidase"/>
    <property type="match status" value="1"/>
</dbReference>
<dbReference type="RefSeq" id="WP_394849405.1">
    <property type="nucleotide sequence ID" value="NZ_CP089982.1"/>
</dbReference>
<dbReference type="PROSITE" id="PS51257">
    <property type="entry name" value="PROKAR_LIPOPROTEIN"/>
    <property type="match status" value="1"/>
</dbReference>
<gene>
    <name evidence="5" type="ORF">LZC95_18410</name>
</gene>
<protein>
    <submittedName>
        <fullName evidence="5">Penicillin acylase family protein</fullName>
    </submittedName>
</protein>
<dbReference type="Proteomes" id="UP001379533">
    <property type="component" value="Chromosome"/>
</dbReference>
<reference evidence="5 6" key="1">
    <citation type="submission" date="2021-12" db="EMBL/GenBank/DDBJ databases">
        <title>Discovery of the Pendulisporaceae a myxobacterial family with distinct sporulation behavior and unique specialized metabolism.</title>
        <authorList>
            <person name="Garcia R."/>
            <person name="Popoff A."/>
            <person name="Bader C.D."/>
            <person name="Loehr J."/>
            <person name="Walesch S."/>
            <person name="Walt C."/>
            <person name="Boldt J."/>
            <person name="Bunk B."/>
            <person name="Haeckl F.J.F.P.J."/>
            <person name="Gunesch A.P."/>
            <person name="Birkelbach J."/>
            <person name="Nuebel U."/>
            <person name="Pietschmann T."/>
            <person name="Bach T."/>
            <person name="Mueller R."/>
        </authorList>
    </citation>
    <scope>NUCLEOTIDE SEQUENCE [LARGE SCALE GENOMIC DNA]</scope>
    <source>
        <strain evidence="5 6">MSr12523</strain>
    </source>
</reference>
<dbReference type="Gene3D" id="1.10.439.10">
    <property type="entry name" value="Penicillin Amidohydrolase, domain 1"/>
    <property type="match status" value="1"/>
</dbReference>
<comment type="similarity">
    <text evidence="1">Belongs to the peptidase S45 family.</text>
</comment>
<evidence type="ECO:0000313" key="5">
    <source>
        <dbReference type="EMBL" id="WXA98791.1"/>
    </source>
</evidence>
<dbReference type="InterPro" id="IPR002692">
    <property type="entry name" value="S45"/>
</dbReference>
<dbReference type="InterPro" id="IPR029055">
    <property type="entry name" value="Ntn_hydrolases_N"/>
</dbReference>
<evidence type="ECO:0000256" key="2">
    <source>
        <dbReference type="ARBA" id="ARBA00022801"/>
    </source>
</evidence>
<dbReference type="Gene3D" id="3.60.20.10">
    <property type="entry name" value="Glutamine Phosphoribosylpyrophosphate, subunit 1, domain 1"/>
    <property type="match status" value="2"/>
</dbReference>
<feature type="region of interest" description="Disordered" evidence="4">
    <location>
        <begin position="255"/>
        <end position="280"/>
    </location>
</feature>
<evidence type="ECO:0000256" key="3">
    <source>
        <dbReference type="ARBA" id="ARBA00023145"/>
    </source>
</evidence>
<keyword evidence="3" id="KW-0865">Zymogen</keyword>